<name>A0A834SXC6_9FABA</name>
<accession>A0A834SXC6</accession>
<dbReference type="Proteomes" id="UP000634136">
    <property type="component" value="Unassembled WGS sequence"/>
</dbReference>
<organism evidence="1 2">
    <name type="scientific">Senna tora</name>
    <dbReference type="NCBI Taxonomy" id="362788"/>
    <lineage>
        <taxon>Eukaryota</taxon>
        <taxon>Viridiplantae</taxon>
        <taxon>Streptophyta</taxon>
        <taxon>Embryophyta</taxon>
        <taxon>Tracheophyta</taxon>
        <taxon>Spermatophyta</taxon>
        <taxon>Magnoliopsida</taxon>
        <taxon>eudicotyledons</taxon>
        <taxon>Gunneridae</taxon>
        <taxon>Pentapetalae</taxon>
        <taxon>rosids</taxon>
        <taxon>fabids</taxon>
        <taxon>Fabales</taxon>
        <taxon>Fabaceae</taxon>
        <taxon>Caesalpinioideae</taxon>
        <taxon>Cassia clade</taxon>
        <taxon>Senna</taxon>
    </lineage>
</organism>
<keyword evidence="2" id="KW-1185">Reference proteome</keyword>
<proteinExistence type="predicted"/>
<comment type="caution">
    <text evidence="1">The sequence shown here is derived from an EMBL/GenBank/DDBJ whole genome shotgun (WGS) entry which is preliminary data.</text>
</comment>
<dbReference type="AlphaFoldDB" id="A0A834SXC6"/>
<evidence type="ECO:0000313" key="1">
    <source>
        <dbReference type="EMBL" id="KAF7811466.1"/>
    </source>
</evidence>
<gene>
    <name evidence="1" type="ORF">G2W53_032442</name>
</gene>
<sequence length="30" mass="3359">MGQSTGLWASPSWTFIKMGWAGLERVGLKY</sequence>
<reference evidence="1" key="1">
    <citation type="submission" date="2020-09" db="EMBL/GenBank/DDBJ databases">
        <title>Genome-Enabled Discovery of Anthraquinone Biosynthesis in Senna tora.</title>
        <authorList>
            <person name="Kang S.-H."/>
            <person name="Pandey R.P."/>
            <person name="Lee C.-M."/>
            <person name="Sim J.-S."/>
            <person name="Jeong J.-T."/>
            <person name="Choi B.-S."/>
            <person name="Jung M."/>
            <person name="Ginzburg D."/>
            <person name="Zhao K."/>
            <person name="Won S.Y."/>
            <person name="Oh T.-J."/>
            <person name="Yu Y."/>
            <person name="Kim N.-H."/>
            <person name="Lee O.R."/>
            <person name="Lee T.-H."/>
            <person name="Bashyal P."/>
            <person name="Kim T.-S."/>
            <person name="Lee W.-H."/>
            <person name="Kawkins C."/>
            <person name="Kim C.-K."/>
            <person name="Kim J.S."/>
            <person name="Ahn B.O."/>
            <person name="Rhee S.Y."/>
            <person name="Sohng J.K."/>
        </authorList>
    </citation>
    <scope>NUCLEOTIDE SEQUENCE</scope>
    <source>
        <tissue evidence="1">Leaf</tissue>
    </source>
</reference>
<dbReference type="EMBL" id="JAAIUW010000010">
    <property type="protein sequence ID" value="KAF7811466.1"/>
    <property type="molecule type" value="Genomic_DNA"/>
</dbReference>
<evidence type="ECO:0000313" key="2">
    <source>
        <dbReference type="Proteomes" id="UP000634136"/>
    </source>
</evidence>
<protein>
    <submittedName>
        <fullName evidence="1">Uncharacterized protein</fullName>
    </submittedName>
</protein>